<dbReference type="InterPro" id="IPR039420">
    <property type="entry name" value="WalR-like"/>
</dbReference>
<dbReference type="AlphaFoldDB" id="A0A9D9HUE9"/>
<reference evidence="8" key="1">
    <citation type="submission" date="2020-10" db="EMBL/GenBank/DDBJ databases">
        <authorList>
            <person name="Gilroy R."/>
        </authorList>
    </citation>
    <scope>NUCLEOTIDE SEQUENCE</scope>
    <source>
        <strain evidence="8">G3-3990</strain>
    </source>
</reference>
<sequence>MTEEKTKILLCEDDENLGTLLREYLQSKGYDTELQPDGEAGYRAFTKNKYDMCVLDVMMPKKDGFTLAADIRNLNADVPIIFLTAKSMKEDILQGFKLGADDYLSKPFSMEELLYRIESIMRRVHGKRAKNVVVYKIGEFEFDSQKQLLSIGEKVTKLTTKESELLTLLAANANNVLERNFALKTIWVDDNYFNARSMDVYITKLRKLLKDDPNVGIINIHGKGYKLIMPTEQ</sequence>
<feature type="DNA-binding region" description="OmpR/PhoB-type" evidence="5">
    <location>
        <begin position="132"/>
        <end position="229"/>
    </location>
</feature>
<proteinExistence type="predicted"/>
<keyword evidence="2" id="KW-0902">Two-component regulatory system</keyword>
<dbReference type="Gene3D" id="1.10.10.10">
    <property type="entry name" value="Winged helix-like DNA-binding domain superfamily/Winged helix DNA-binding domain"/>
    <property type="match status" value="1"/>
</dbReference>
<dbReference type="GO" id="GO:0006355">
    <property type="term" value="P:regulation of DNA-templated transcription"/>
    <property type="evidence" value="ECO:0007669"/>
    <property type="project" value="InterPro"/>
</dbReference>
<organism evidence="8 9">
    <name type="scientific">Candidatus Gallipaludibacter merdavium</name>
    <dbReference type="NCBI Taxonomy" id="2840839"/>
    <lineage>
        <taxon>Bacteria</taxon>
        <taxon>Pseudomonadati</taxon>
        <taxon>Bacteroidota</taxon>
        <taxon>Bacteroidia</taxon>
        <taxon>Bacteroidales</taxon>
        <taxon>Candidatus Gallipaludibacter</taxon>
    </lineage>
</organism>
<comment type="caution">
    <text evidence="8">The sequence shown here is derived from an EMBL/GenBank/DDBJ whole genome shotgun (WGS) entry which is preliminary data.</text>
</comment>
<evidence type="ECO:0000256" key="5">
    <source>
        <dbReference type="PROSITE-ProRule" id="PRU01091"/>
    </source>
</evidence>
<name>A0A9D9HUE9_9BACT</name>
<dbReference type="Gene3D" id="3.40.50.2300">
    <property type="match status" value="1"/>
</dbReference>
<evidence type="ECO:0000313" key="9">
    <source>
        <dbReference type="Proteomes" id="UP000823641"/>
    </source>
</evidence>
<keyword evidence="1 4" id="KW-0597">Phosphoprotein</keyword>
<dbReference type="Proteomes" id="UP000823641">
    <property type="component" value="Unassembled WGS sequence"/>
</dbReference>
<evidence type="ECO:0000259" key="6">
    <source>
        <dbReference type="PROSITE" id="PS50110"/>
    </source>
</evidence>
<dbReference type="PANTHER" id="PTHR48111:SF40">
    <property type="entry name" value="PHOSPHATE REGULON TRANSCRIPTIONAL REGULATORY PROTEIN PHOB"/>
    <property type="match status" value="1"/>
</dbReference>
<accession>A0A9D9HUE9</accession>
<dbReference type="InterPro" id="IPR036388">
    <property type="entry name" value="WH-like_DNA-bd_sf"/>
</dbReference>
<dbReference type="Pfam" id="PF00072">
    <property type="entry name" value="Response_reg"/>
    <property type="match status" value="1"/>
</dbReference>
<evidence type="ECO:0000256" key="1">
    <source>
        <dbReference type="ARBA" id="ARBA00022553"/>
    </source>
</evidence>
<dbReference type="InterPro" id="IPR001789">
    <property type="entry name" value="Sig_transdc_resp-reg_receiver"/>
</dbReference>
<dbReference type="Pfam" id="PF00486">
    <property type="entry name" value="Trans_reg_C"/>
    <property type="match status" value="1"/>
</dbReference>
<dbReference type="GO" id="GO:0000976">
    <property type="term" value="F:transcription cis-regulatory region binding"/>
    <property type="evidence" value="ECO:0007669"/>
    <property type="project" value="TreeGrafter"/>
</dbReference>
<protein>
    <submittedName>
        <fullName evidence="8">Response regulator transcription factor</fullName>
    </submittedName>
</protein>
<dbReference type="PROSITE" id="PS50110">
    <property type="entry name" value="RESPONSE_REGULATORY"/>
    <property type="match status" value="1"/>
</dbReference>
<dbReference type="SMART" id="SM00448">
    <property type="entry name" value="REC"/>
    <property type="match status" value="1"/>
</dbReference>
<reference evidence="8" key="2">
    <citation type="journal article" date="2021" name="PeerJ">
        <title>Extensive microbial diversity within the chicken gut microbiome revealed by metagenomics and culture.</title>
        <authorList>
            <person name="Gilroy R."/>
            <person name="Ravi A."/>
            <person name="Getino M."/>
            <person name="Pursley I."/>
            <person name="Horton D.L."/>
            <person name="Alikhan N.F."/>
            <person name="Baker D."/>
            <person name="Gharbi K."/>
            <person name="Hall N."/>
            <person name="Watson M."/>
            <person name="Adriaenssens E.M."/>
            <person name="Foster-Nyarko E."/>
            <person name="Jarju S."/>
            <person name="Secka A."/>
            <person name="Antonio M."/>
            <person name="Oren A."/>
            <person name="Chaudhuri R.R."/>
            <person name="La Ragione R."/>
            <person name="Hildebrand F."/>
            <person name="Pallen M.J."/>
        </authorList>
    </citation>
    <scope>NUCLEOTIDE SEQUENCE</scope>
    <source>
        <strain evidence="8">G3-3990</strain>
    </source>
</reference>
<dbReference type="CDD" id="cd17574">
    <property type="entry name" value="REC_OmpR"/>
    <property type="match status" value="1"/>
</dbReference>
<dbReference type="SMART" id="SM00862">
    <property type="entry name" value="Trans_reg_C"/>
    <property type="match status" value="1"/>
</dbReference>
<dbReference type="InterPro" id="IPR016032">
    <property type="entry name" value="Sig_transdc_resp-reg_C-effctor"/>
</dbReference>
<evidence type="ECO:0000256" key="2">
    <source>
        <dbReference type="ARBA" id="ARBA00023012"/>
    </source>
</evidence>
<evidence type="ECO:0000256" key="3">
    <source>
        <dbReference type="ARBA" id="ARBA00023125"/>
    </source>
</evidence>
<feature type="modified residue" description="4-aspartylphosphate" evidence="4">
    <location>
        <position position="56"/>
    </location>
</feature>
<dbReference type="EMBL" id="JADIMG010000064">
    <property type="protein sequence ID" value="MBO8459924.1"/>
    <property type="molecule type" value="Genomic_DNA"/>
</dbReference>
<feature type="domain" description="Response regulatory" evidence="6">
    <location>
        <begin position="7"/>
        <end position="121"/>
    </location>
</feature>
<dbReference type="GO" id="GO:0005829">
    <property type="term" value="C:cytosol"/>
    <property type="evidence" value="ECO:0007669"/>
    <property type="project" value="TreeGrafter"/>
</dbReference>
<dbReference type="FunFam" id="3.40.50.2300:FF:000073">
    <property type="entry name" value="DNA-binding response regulator RprY"/>
    <property type="match status" value="1"/>
</dbReference>
<dbReference type="PROSITE" id="PS51755">
    <property type="entry name" value="OMPR_PHOB"/>
    <property type="match status" value="1"/>
</dbReference>
<dbReference type="GO" id="GO:0000156">
    <property type="term" value="F:phosphorelay response regulator activity"/>
    <property type="evidence" value="ECO:0007669"/>
    <property type="project" value="TreeGrafter"/>
</dbReference>
<dbReference type="InterPro" id="IPR001867">
    <property type="entry name" value="OmpR/PhoB-type_DNA-bd"/>
</dbReference>
<evidence type="ECO:0000313" key="8">
    <source>
        <dbReference type="EMBL" id="MBO8459924.1"/>
    </source>
</evidence>
<dbReference type="InterPro" id="IPR011006">
    <property type="entry name" value="CheY-like_superfamily"/>
</dbReference>
<dbReference type="GO" id="GO:0032993">
    <property type="term" value="C:protein-DNA complex"/>
    <property type="evidence" value="ECO:0007669"/>
    <property type="project" value="TreeGrafter"/>
</dbReference>
<dbReference type="CDD" id="cd00383">
    <property type="entry name" value="trans_reg_C"/>
    <property type="match status" value="1"/>
</dbReference>
<gene>
    <name evidence="8" type="ORF">IAA73_06295</name>
</gene>
<dbReference type="SUPFAM" id="SSF46894">
    <property type="entry name" value="C-terminal effector domain of the bipartite response regulators"/>
    <property type="match status" value="1"/>
</dbReference>
<evidence type="ECO:0000259" key="7">
    <source>
        <dbReference type="PROSITE" id="PS51755"/>
    </source>
</evidence>
<evidence type="ECO:0000256" key="4">
    <source>
        <dbReference type="PROSITE-ProRule" id="PRU00169"/>
    </source>
</evidence>
<feature type="domain" description="OmpR/PhoB-type" evidence="7">
    <location>
        <begin position="132"/>
        <end position="229"/>
    </location>
</feature>
<dbReference type="PANTHER" id="PTHR48111">
    <property type="entry name" value="REGULATOR OF RPOS"/>
    <property type="match status" value="1"/>
</dbReference>
<dbReference type="SUPFAM" id="SSF52172">
    <property type="entry name" value="CheY-like"/>
    <property type="match status" value="1"/>
</dbReference>
<keyword evidence="3 5" id="KW-0238">DNA-binding</keyword>